<keyword evidence="2" id="KW-1185">Reference proteome</keyword>
<dbReference type="HOGENOM" id="CLU_3288826_0_0_5"/>
<dbReference type="STRING" id="205920.ECH_0596"/>
<evidence type="ECO:0000313" key="2">
    <source>
        <dbReference type="Proteomes" id="UP000008320"/>
    </source>
</evidence>
<gene>
    <name evidence="1" type="ordered locus">ECH_0596</name>
</gene>
<name>Q2GGM6_EHRCR</name>
<reference evidence="1 2" key="1">
    <citation type="journal article" date="2006" name="PLoS Genet.">
        <title>Comparative genomics of emerging human ehrlichiosis agents.</title>
        <authorList>
            <person name="Dunning Hotopp J.C."/>
            <person name="Lin M."/>
            <person name="Madupu R."/>
            <person name="Crabtree J."/>
            <person name="Angiuoli S.V."/>
            <person name="Eisen J.A."/>
            <person name="Seshadri R."/>
            <person name="Ren Q."/>
            <person name="Wu M."/>
            <person name="Utterback T.R."/>
            <person name="Smith S."/>
            <person name="Lewis M."/>
            <person name="Khouri H."/>
            <person name="Zhang C."/>
            <person name="Niu H."/>
            <person name="Lin Q."/>
            <person name="Ohashi N."/>
            <person name="Zhi N."/>
            <person name="Nelson W."/>
            <person name="Brinkac L.M."/>
            <person name="Dodson R.J."/>
            <person name="Rosovitz M.J."/>
            <person name="Sundaram J."/>
            <person name="Daugherty S.C."/>
            <person name="Davidsen T."/>
            <person name="Durkin A.S."/>
            <person name="Gwinn M."/>
            <person name="Haft D.H."/>
            <person name="Selengut J.D."/>
            <person name="Sullivan S.A."/>
            <person name="Zafar N."/>
            <person name="Zhou L."/>
            <person name="Benahmed F."/>
            <person name="Forberger H."/>
            <person name="Halpin R."/>
            <person name="Mulligan S."/>
            <person name="Robinson J."/>
            <person name="White O."/>
            <person name="Rikihisa Y."/>
            <person name="Tettelin H."/>
        </authorList>
    </citation>
    <scope>NUCLEOTIDE SEQUENCE [LARGE SCALE GENOMIC DNA]</scope>
    <source>
        <strain evidence="2">ATCC CRL-10679 / Arkansas</strain>
    </source>
</reference>
<sequence length="40" mass="4862">MLNYKNIKIYKKLCFNTITYKNLKKKILQLILQMILSSKK</sequence>
<organism evidence="1 2">
    <name type="scientific">Ehrlichia chaffeensis (strain ATCC CRL-10679 / Arkansas)</name>
    <dbReference type="NCBI Taxonomy" id="205920"/>
    <lineage>
        <taxon>Bacteria</taxon>
        <taxon>Pseudomonadati</taxon>
        <taxon>Pseudomonadota</taxon>
        <taxon>Alphaproteobacteria</taxon>
        <taxon>Rickettsiales</taxon>
        <taxon>Anaplasmataceae</taxon>
        <taxon>Ehrlichia</taxon>
    </lineage>
</organism>
<proteinExistence type="predicted"/>
<protein>
    <submittedName>
        <fullName evidence="1">Uncharacterized protein</fullName>
    </submittedName>
</protein>
<evidence type="ECO:0000313" key="1">
    <source>
        <dbReference type="EMBL" id="ABD45336.1"/>
    </source>
</evidence>
<dbReference type="EMBL" id="CP000236">
    <property type="protein sequence ID" value="ABD45336.1"/>
    <property type="molecule type" value="Genomic_DNA"/>
</dbReference>
<accession>Q2GGM6</accession>
<dbReference type="Proteomes" id="UP000008320">
    <property type="component" value="Chromosome"/>
</dbReference>
<dbReference type="KEGG" id="ech:ECH_0596"/>
<dbReference type="AlphaFoldDB" id="Q2GGM6"/>